<keyword evidence="9" id="KW-1015">Disulfide bond</keyword>
<dbReference type="PRINTS" id="PR00722">
    <property type="entry name" value="CHYMOTRYPSIN"/>
</dbReference>
<evidence type="ECO:0000256" key="3">
    <source>
        <dbReference type="ARBA" id="ARBA00022525"/>
    </source>
</evidence>
<dbReference type="EMBL" id="OE839323">
    <property type="protein sequence ID" value="CAD7586768.1"/>
    <property type="molecule type" value="Genomic_DNA"/>
</dbReference>
<dbReference type="Pfam" id="PF00089">
    <property type="entry name" value="Trypsin"/>
    <property type="match status" value="1"/>
</dbReference>
<dbReference type="GO" id="GO:0004252">
    <property type="term" value="F:serine-type endopeptidase activity"/>
    <property type="evidence" value="ECO:0007669"/>
    <property type="project" value="InterPro"/>
</dbReference>
<keyword evidence="4 10" id="KW-0645">Protease</keyword>
<dbReference type="InterPro" id="IPR033116">
    <property type="entry name" value="TRYPSIN_SER"/>
</dbReference>
<evidence type="ECO:0000256" key="5">
    <source>
        <dbReference type="ARBA" id="ARBA00022729"/>
    </source>
</evidence>
<dbReference type="SMART" id="SM00020">
    <property type="entry name" value="Tryp_SPc"/>
    <property type="match status" value="1"/>
</dbReference>
<dbReference type="InterPro" id="IPR009003">
    <property type="entry name" value="Peptidase_S1_PA"/>
</dbReference>
<evidence type="ECO:0000256" key="9">
    <source>
        <dbReference type="ARBA" id="ARBA00023157"/>
    </source>
</evidence>
<dbReference type="AlphaFoldDB" id="A0A7R9PHQ9"/>
<name>A0A7R9PHQ9_TIMGE</name>
<evidence type="ECO:0000256" key="4">
    <source>
        <dbReference type="ARBA" id="ARBA00022670"/>
    </source>
</evidence>
<dbReference type="GO" id="GO:0006508">
    <property type="term" value="P:proteolysis"/>
    <property type="evidence" value="ECO:0007669"/>
    <property type="project" value="UniProtKB-KW"/>
</dbReference>
<dbReference type="InterPro" id="IPR043504">
    <property type="entry name" value="Peptidase_S1_PA_chymotrypsin"/>
</dbReference>
<evidence type="ECO:0000256" key="7">
    <source>
        <dbReference type="ARBA" id="ARBA00022825"/>
    </source>
</evidence>
<dbReference type="Gene3D" id="2.40.10.10">
    <property type="entry name" value="Trypsin-like serine proteases"/>
    <property type="match status" value="1"/>
</dbReference>
<keyword evidence="3" id="KW-0964">Secreted</keyword>
<comment type="similarity">
    <text evidence="2">Belongs to the peptidase S1 family.</text>
</comment>
<dbReference type="InterPro" id="IPR001314">
    <property type="entry name" value="Peptidase_S1A"/>
</dbReference>
<evidence type="ECO:0000313" key="12">
    <source>
        <dbReference type="EMBL" id="CAD7586768.1"/>
    </source>
</evidence>
<organism evidence="12">
    <name type="scientific">Timema genevievae</name>
    <name type="common">Walking stick</name>
    <dbReference type="NCBI Taxonomy" id="629358"/>
    <lineage>
        <taxon>Eukaryota</taxon>
        <taxon>Metazoa</taxon>
        <taxon>Ecdysozoa</taxon>
        <taxon>Arthropoda</taxon>
        <taxon>Hexapoda</taxon>
        <taxon>Insecta</taxon>
        <taxon>Pterygota</taxon>
        <taxon>Neoptera</taxon>
        <taxon>Polyneoptera</taxon>
        <taxon>Phasmatodea</taxon>
        <taxon>Timematodea</taxon>
        <taxon>Timematoidea</taxon>
        <taxon>Timematidae</taxon>
        <taxon>Timema</taxon>
    </lineage>
</organism>
<protein>
    <recommendedName>
        <fullName evidence="11">Peptidase S1 domain-containing protein</fullName>
    </recommendedName>
</protein>
<sequence>MSTQQQHPWKSYPDLPPLHRDHRNMIAGLLCAFFMQQEVAYLSNVPRPPVTSNPVYYEPDALDHMTTDAAAFWPTQRIIGGTYIDIEEAPHQLSFLIRGIHRCGAAILNHHWAITAAHCPEGEDLRTLGLRAGSVFRNEGGTIHRVISVISHEMYDSFTYNNDISILKVKNSFIYSQKVAPISVCISNRELPDGASLTITGWGHTQYHGNYSDQLQATILRKGPTKECNITYAGRITDKMICVYQATADIPQGTCQGDSGGPLTYAGILVGVVSFAKGCAYKNYPTVYTKVSAFHHWIETKLGEFELEINSDCRCNKLSGGPTACLKGLGYISYLKITYFEVSFDLRDT</sequence>
<comment type="subcellular location">
    <subcellularLocation>
        <location evidence="1">Secreted</location>
    </subcellularLocation>
</comment>
<dbReference type="InterPro" id="IPR001254">
    <property type="entry name" value="Trypsin_dom"/>
</dbReference>
<reference evidence="12" key="1">
    <citation type="submission" date="2020-11" db="EMBL/GenBank/DDBJ databases">
        <authorList>
            <person name="Tran Van P."/>
        </authorList>
    </citation>
    <scope>NUCLEOTIDE SEQUENCE</scope>
</reference>
<proteinExistence type="inferred from homology"/>
<evidence type="ECO:0000256" key="6">
    <source>
        <dbReference type="ARBA" id="ARBA00022801"/>
    </source>
</evidence>
<keyword evidence="5" id="KW-0732">Signal</keyword>
<keyword evidence="8" id="KW-0865">Zymogen</keyword>
<evidence type="ECO:0000256" key="10">
    <source>
        <dbReference type="RuleBase" id="RU363034"/>
    </source>
</evidence>
<dbReference type="PANTHER" id="PTHR24276:SF91">
    <property type="entry name" value="AT26814P-RELATED"/>
    <property type="match status" value="1"/>
</dbReference>
<evidence type="ECO:0000256" key="1">
    <source>
        <dbReference type="ARBA" id="ARBA00004613"/>
    </source>
</evidence>
<evidence type="ECO:0000256" key="2">
    <source>
        <dbReference type="ARBA" id="ARBA00007664"/>
    </source>
</evidence>
<dbReference type="FunFam" id="2.40.10.10:FF:000146">
    <property type="entry name" value="Serine protease 53"/>
    <property type="match status" value="1"/>
</dbReference>
<keyword evidence="6 10" id="KW-0378">Hydrolase</keyword>
<evidence type="ECO:0000259" key="11">
    <source>
        <dbReference type="PROSITE" id="PS50240"/>
    </source>
</evidence>
<evidence type="ECO:0000256" key="8">
    <source>
        <dbReference type="ARBA" id="ARBA00023145"/>
    </source>
</evidence>
<keyword evidence="7 10" id="KW-0720">Serine protease</keyword>
<dbReference type="GO" id="GO:0005576">
    <property type="term" value="C:extracellular region"/>
    <property type="evidence" value="ECO:0007669"/>
    <property type="project" value="UniProtKB-SubCell"/>
</dbReference>
<dbReference type="InterPro" id="IPR050430">
    <property type="entry name" value="Peptidase_S1"/>
</dbReference>
<accession>A0A7R9PHQ9</accession>
<feature type="domain" description="Peptidase S1" evidence="11">
    <location>
        <begin position="78"/>
        <end position="303"/>
    </location>
</feature>
<dbReference type="CDD" id="cd00190">
    <property type="entry name" value="Tryp_SPc"/>
    <property type="match status" value="1"/>
</dbReference>
<dbReference type="PROSITE" id="PS00135">
    <property type="entry name" value="TRYPSIN_SER"/>
    <property type="match status" value="1"/>
</dbReference>
<dbReference type="PANTHER" id="PTHR24276">
    <property type="entry name" value="POLYSERASE-RELATED"/>
    <property type="match status" value="1"/>
</dbReference>
<dbReference type="PROSITE" id="PS00134">
    <property type="entry name" value="TRYPSIN_HIS"/>
    <property type="match status" value="1"/>
</dbReference>
<dbReference type="SUPFAM" id="SSF50494">
    <property type="entry name" value="Trypsin-like serine proteases"/>
    <property type="match status" value="1"/>
</dbReference>
<dbReference type="InterPro" id="IPR018114">
    <property type="entry name" value="TRYPSIN_HIS"/>
</dbReference>
<gene>
    <name evidence="12" type="ORF">TGEB3V08_LOCUS1062</name>
</gene>
<dbReference type="PROSITE" id="PS50240">
    <property type="entry name" value="TRYPSIN_DOM"/>
    <property type="match status" value="1"/>
</dbReference>